<dbReference type="SMART" id="SM00422">
    <property type="entry name" value="HTH_MERR"/>
    <property type="match status" value="1"/>
</dbReference>
<keyword evidence="4" id="KW-0804">Transcription</keyword>
<dbReference type="PANTHER" id="PTHR30204">
    <property type="entry name" value="REDOX-CYCLING DRUG-SENSING TRANSCRIPTIONAL ACTIVATOR SOXR"/>
    <property type="match status" value="1"/>
</dbReference>
<dbReference type="InterPro" id="IPR009061">
    <property type="entry name" value="DNA-bd_dom_put_sf"/>
</dbReference>
<reference evidence="7 8" key="1">
    <citation type="submission" date="2023-08" db="EMBL/GenBank/DDBJ databases">
        <authorList>
            <person name="Girao M."/>
            <person name="Carvalho M.F."/>
        </authorList>
    </citation>
    <scope>NUCLEOTIDE SEQUENCE [LARGE SCALE GENOMIC DNA]</scope>
    <source>
        <strain evidence="7 8">CT-R113</strain>
    </source>
</reference>
<evidence type="ECO:0000256" key="4">
    <source>
        <dbReference type="ARBA" id="ARBA00023163"/>
    </source>
</evidence>
<gene>
    <name evidence="7" type="ORF">Q8791_20520</name>
</gene>
<evidence type="ECO:0000256" key="3">
    <source>
        <dbReference type="ARBA" id="ARBA00023125"/>
    </source>
</evidence>
<feature type="domain" description="HTH merR-type" evidence="6">
    <location>
        <begin position="1"/>
        <end position="70"/>
    </location>
</feature>
<evidence type="ECO:0000256" key="1">
    <source>
        <dbReference type="ARBA" id="ARBA00022491"/>
    </source>
</evidence>
<dbReference type="EMBL" id="JAUZMY010000021">
    <property type="protein sequence ID" value="MEE2039607.1"/>
    <property type="molecule type" value="Genomic_DNA"/>
</dbReference>
<comment type="caution">
    <text evidence="7">The sequence shown here is derived from an EMBL/GenBank/DDBJ whole genome shotgun (WGS) entry which is preliminary data.</text>
</comment>
<keyword evidence="2" id="KW-0805">Transcription regulation</keyword>
<name>A0ABU7KC29_9ACTN</name>
<dbReference type="SUPFAM" id="SSF46955">
    <property type="entry name" value="Putative DNA-binding domain"/>
    <property type="match status" value="1"/>
</dbReference>
<dbReference type="InterPro" id="IPR047057">
    <property type="entry name" value="MerR_fam"/>
</dbReference>
<dbReference type="PANTHER" id="PTHR30204:SF69">
    <property type="entry name" value="MERR-FAMILY TRANSCRIPTIONAL REGULATOR"/>
    <property type="match status" value="1"/>
</dbReference>
<evidence type="ECO:0000259" key="6">
    <source>
        <dbReference type="PROSITE" id="PS50937"/>
    </source>
</evidence>
<keyword evidence="3" id="KW-0238">DNA-binding</keyword>
<evidence type="ECO:0000256" key="2">
    <source>
        <dbReference type="ARBA" id="ARBA00023015"/>
    </source>
</evidence>
<protein>
    <submittedName>
        <fullName evidence="7">MerR family transcriptional regulator</fullName>
    </submittedName>
</protein>
<evidence type="ECO:0000256" key="5">
    <source>
        <dbReference type="SAM" id="MobiDB-lite"/>
    </source>
</evidence>
<proteinExistence type="predicted"/>
<dbReference type="CDD" id="cd00592">
    <property type="entry name" value="HTH_MerR-like"/>
    <property type="match status" value="1"/>
</dbReference>
<dbReference type="Pfam" id="PF13411">
    <property type="entry name" value="MerR_1"/>
    <property type="match status" value="1"/>
</dbReference>
<dbReference type="PROSITE" id="PS50937">
    <property type="entry name" value="HTH_MERR_2"/>
    <property type="match status" value="1"/>
</dbReference>
<dbReference type="RefSeq" id="WP_330093377.1">
    <property type="nucleotide sequence ID" value="NZ_JAUZMY010000021.1"/>
</dbReference>
<sequence length="293" mass="32654">MLTISQLAAYAGVTVRAVRHYHRIGLLPEPARDRSGYRVYDADAVVRLIRIRTLADAGVPLARVQELLDAGQEEFLRGVREIDKELRAEARRLQDTRKRLARLAAGDHLALPQGVVDYLDRLRGLGLDERYIEMERDAWIMIAGQIPHKIDAVIATKHRELDDPDMVEFYRLVSEALDWSADDPRIVRIADILEGLMIRAVEADGLQEDGLDDPFVDLMDSTMLESSPVAERLLAILGERGWKGWTRVERVPSARLRDECSGEGEIAAARASGEAARSETSGHCGAGQRRADG</sequence>
<dbReference type="PRINTS" id="PR00040">
    <property type="entry name" value="HTHMERR"/>
</dbReference>
<dbReference type="Proteomes" id="UP001356095">
    <property type="component" value="Unassembled WGS sequence"/>
</dbReference>
<dbReference type="Gene3D" id="1.10.1660.10">
    <property type="match status" value="1"/>
</dbReference>
<evidence type="ECO:0000313" key="7">
    <source>
        <dbReference type="EMBL" id="MEE2039607.1"/>
    </source>
</evidence>
<accession>A0ABU7KC29</accession>
<organism evidence="7 8">
    <name type="scientific">Nocardiopsis codii</name>
    <dbReference type="NCBI Taxonomy" id="3065942"/>
    <lineage>
        <taxon>Bacteria</taxon>
        <taxon>Bacillati</taxon>
        <taxon>Actinomycetota</taxon>
        <taxon>Actinomycetes</taxon>
        <taxon>Streptosporangiales</taxon>
        <taxon>Nocardiopsidaceae</taxon>
        <taxon>Nocardiopsis</taxon>
    </lineage>
</organism>
<evidence type="ECO:0000313" key="8">
    <source>
        <dbReference type="Proteomes" id="UP001356095"/>
    </source>
</evidence>
<keyword evidence="8" id="KW-1185">Reference proteome</keyword>
<feature type="region of interest" description="Disordered" evidence="5">
    <location>
        <begin position="270"/>
        <end position="293"/>
    </location>
</feature>
<feature type="compositionally biased region" description="Low complexity" evidence="5">
    <location>
        <begin position="270"/>
        <end position="282"/>
    </location>
</feature>
<dbReference type="InterPro" id="IPR000551">
    <property type="entry name" value="MerR-type_HTH_dom"/>
</dbReference>
<keyword evidence="1" id="KW-0678">Repressor</keyword>